<evidence type="ECO:0000313" key="11">
    <source>
        <dbReference type="Proteomes" id="UP000230885"/>
    </source>
</evidence>
<organism evidence="10 11">
    <name type="scientific">Candidatus Shapirobacteria bacterium CG_4_9_14_0_2_um_filter_40_11</name>
    <dbReference type="NCBI Taxonomy" id="1974876"/>
    <lineage>
        <taxon>Bacteria</taxon>
        <taxon>Candidatus Shapironibacteriota</taxon>
    </lineage>
</organism>
<keyword evidence="4" id="KW-0460">Magnesium</keyword>
<comment type="caution">
    <text evidence="10">The sequence shown here is derived from an EMBL/GenBank/DDBJ whole genome shotgun (WGS) entry which is preliminary data.</text>
</comment>
<dbReference type="GO" id="GO:0009678">
    <property type="term" value="F:diphosphate hydrolysis-driven proton transmembrane transporter activity"/>
    <property type="evidence" value="ECO:0007669"/>
    <property type="project" value="InterPro"/>
</dbReference>
<evidence type="ECO:0000256" key="8">
    <source>
        <dbReference type="ARBA" id="ARBA00023136"/>
    </source>
</evidence>
<keyword evidence="6 9" id="KW-1133">Transmembrane helix</keyword>
<evidence type="ECO:0000256" key="7">
    <source>
        <dbReference type="ARBA" id="ARBA00023065"/>
    </source>
</evidence>
<keyword evidence="2" id="KW-0813">Transport</keyword>
<keyword evidence="7" id="KW-0406">Ion transport</keyword>
<evidence type="ECO:0000256" key="6">
    <source>
        <dbReference type="ARBA" id="ARBA00022989"/>
    </source>
</evidence>
<keyword evidence="5" id="KW-1278">Translocase</keyword>
<dbReference type="GO" id="GO:0012505">
    <property type="term" value="C:endomembrane system"/>
    <property type="evidence" value="ECO:0007669"/>
    <property type="project" value="UniProtKB-SubCell"/>
</dbReference>
<evidence type="ECO:0000256" key="4">
    <source>
        <dbReference type="ARBA" id="ARBA00022842"/>
    </source>
</evidence>
<dbReference type="Pfam" id="PF03030">
    <property type="entry name" value="H_PPase"/>
    <property type="match status" value="1"/>
</dbReference>
<evidence type="ECO:0000256" key="1">
    <source>
        <dbReference type="ARBA" id="ARBA00004127"/>
    </source>
</evidence>
<keyword evidence="8 9" id="KW-0472">Membrane</keyword>
<gene>
    <name evidence="10" type="ORF">CO053_02170</name>
</gene>
<dbReference type="EMBL" id="PFSE01000032">
    <property type="protein sequence ID" value="PJC28907.1"/>
    <property type="molecule type" value="Genomic_DNA"/>
</dbReference>
<comment type="subcellular location">
    <subcellularLocation>
        <location evidence="1">Endomembrane system</location>
        <topology evidence="1">Multi-pass membrane protein</topology>
    </subcellularLocation>
</comment>
<dbReference type="GO" id="GO:0016020">
    <property type="term" value="C:membrane"/>
    <property type="evidence" value="ECO:0007669"/>
    <property type="project" value="InterPro"/>
</dbReference>
<evidence type="ECO:0000256" key="3">
    <source>
        <dbReference type="ARBA" id="ARBA00022692"/>
    </source>
</evidence>
<dbReference type="GO" id="GO:0004427">
    <property type="term" value="F:inorganic diphosphate phosphatase activity"/>
    <property type="evidence" value="ECO:0007669"/>
    <property type="project" value="InterPro"/>
</dbReference>
<evidence type="ECO:0000256" key="5">
    <source>
        <dbReference type="ARBA" id="ARBA00022967"/>
    </source>
</evidence>
<feature type="non-terminal residue" evidence="10">
    <location>
        <position position="1"/>
    </location>
</feature>
<name>A0A2M8EUW6_9BACT</name>
<keyword evidence="3 9" id="KW-0812">Transmembrane</keyword>
<proteinExistence type="predicted"/>
<feature type="transmembrane region" description="Helical" evidence="9">
    <location>
        <begin position="112"/>
        <end position="131"/>
    </location>
</feature>
<reference evidence="11" key="1">
    <citation type="submission" date="2017-09" db="EMBL/GenBank/DDBJ databases">
        <title>Depth-based differentiation of microbial function through sediment-hosted aquifers and enrichment of novel symbionts in the deep terrestrial subsurface.</title>
        <authorList>
            <person name="Probst A.J."/>
            <person name="Ladd B."/>
            <person name="Jarett J.K."/>
            <person name="Geller-Mcgrath D.E."/>
            <person name="Sieber C.M.K."/>
            <person name="Emerson J.B."/>
            <person name="Anantharaman K."/>
            <person name="Thomas B.C."/>
            <person name="Malmstrom R."/>
            <person name="Stieglmeier M."/>
            <person name="Klingl A."/>
            <person name="Woyke T."/>
            <person name="Ryan C.M."/>
            <person name="Banfield J.F."/>
        </authorList>
    </citation>
    <scope>NUCLEOTIDE SEQUENCE [LARGE SCALE GENOMIC DNA]</scope>
</reference>
<feature type="transmembrane region" description="Helical" evidence="9">
    <location>
        <begin position="88"/>
        <end position="106"/>
    </location>
</feature>
<feature type="transmembrane region" description="Helical" evidence="9">
    <location>
        <begin position="180"/>
        <end position="200"/>
    </location>
</feature>
<dbReference type="AlphaFoldDB" id="A0A2M8EUW6"/>
<evidence type="ECO:0000313" key="10">
    <source>
        <dbReference type="EMBL" id="PJC28907.1"/>
    </source>
</evidence>
<accession>A0A2M8EUW6</accession>
<evidence type="ECO:0000256" key="9">
    <source>
        <dbReference type="SAM" id="Phobius"/>
    </source>
</evidence>
<evidence type="ECO:0000256" key="2">
    <source>
        <dbReference type="ARBA" id="ARBA00022448"/>
    </source>
</evidence>
<dbReference type="InterPro" id="IPR004131">
    <property type="entry name" value="PPase-energised_H-pump"/>
</dbReference>
<feature type="transmembrane region" description="Helical" evidence="9">
    <location>
        <begin position="20"/>
        <end position="41"/>
    </location>
</feature>
<dbReference type="Proteomes" id="UP000230885">
    <property type="component" value="Unassembled WGS sequence"/>
</dbReference>
<sequence length="203" mass="21308">LFSAYVQITGVAILELRNPGVVVGLFLGAMMPPFFSAMLILSVSKNAKVMVIEIRRQFREIPGILEGKVKPDSNKCVDIASKGALKSLIVPGSLSVLVPLFVGFVLGPNSLGGFLAGSIVTGIIFAIFMVNSSGLWDNAKKFIEDGAFGGKGSEAHKAAIVGDTVGDPFKDTAGPSINTLITVMSLTATVFGSLIAKYAIFRL</sequence>
<protein>
    <submittedName>
        <fullName evidence="10">Sodium-translocating pyrophosphatase</fullName>
    </submittedName>
</protein>
<dbReference type="PANTHER" id="PTHR31998">
    <property type="entry name" value="K(+)-INSENSITIVE PYROPHOSPHATE-ENERGIZED PROTON PUMP"/>
    <property type="match status" value="1"/>
</dbReference>